<keyword evidence="4 9" id="KW-0812">Transmembrane</keyword>
<dbReference type="SUPFAM" id="SSF103473">
    <property type="entry name" value="MFS general substrate transporter"/>
    <property type="match status" value="1"/>
</dbReference>
<evidence type="ECO:0000256" key="3">
    <source>
        <dbReference type="ARBA" id="ARBA00022448"/>
    </source>
</evidence>
<comment type="subcellular location">
    <subcellularLocation>
        <location evidence="1">Endomembrane system</location>
        <topology evidence="1">Multi-pass membrane protein</topology>
    </subcellularLocation>
</comment>
<accession>A0ABR3ZCC9</accession>
<evidence type="ECO:0000256" key="8">
    <source>
        <dbReference type="SAM" id="MobiDB-lite"/>
    </source>
</evidence>
<feature type="transmembrane region" description="Helical" evidence="9">
    <location>
        <begin position="548"/>
        <end position="567"/>
    </location>
</feature>
<dbReference type="PROSITE" id="PS50850">
    <property type="entry name" value="MFS"/>
    <property type="match status" value="1"/>
</dbReference>
<feature type="region of interest" description="Disordered" evidence="8">
    <location>
        <begin position="1"/>
        <end position="30"/>
    </location>
</feature>
<evidence type="ECO:0000313" key="12">
    <source>
        <dbReference type="Proteomes" id="UP001583280"/>
    </source>
</evidence>
<feature type="transmembrane region" description="Helical" evidence="9">
    <location>
        <begin position="62"/>
        <end position="85"/>
    </location>
</feature>
<feature type="transmembrane region" description="Helical" evidence="9">
    <location>
        <begin position="215"/>
        <end position="241"/>
    </location>
</feature>
<dbReference type="PANTHER" id="PTHR23501:SF92">
    <property type="entry name" value="GLUTATHIONE EXCHANGER 1-RELATED"/>
    <property type="match status" value="1"/>
</dbReference>
<dbReference type="PANTHER" id="PTHR23501">
    <property type="entry name" value="MAJOR FACILITATOR SUPERFAMILY"/>
    <property type="match status" value="1"/>
</dbReference>
<sequence length="615" mass="67076">MPLFGSKGARPTGSDAAAKGPPTDSDSDNYINPEYNSKIVGKSSGVARIEALSSVLTHFDRIVLYLCIFLVAYVYGLDGTLRYTYQTYATSSFGEHSLLATINVARAVIAAAAQPTAGKIADVFGRMELVCVSVFFYTIGTIVQSTANNIEAFAAGAILYQIGYTMVILLVEIIIGDISSTRSRVFLSYIPATPFIINTWVSGDISSSVLKTTTWKWGIGMFAIIYPVCALPLIATLWTIDRRAKKQGLKPHGTHKRSMSELAVYLFWRLDVVGIFLMIAVFALILVPLTLAGGSSSKWGTAHIIAPLVVGIICVPVFILWEMRAPHPLVPFVLMKDRSVWSPMALALLLNFSWYMQGDYLYTTLIVAFDFSIKAATRVTSLYSFCSVLMGVFVGLIIFKVRRIKPFVIAGACLFMVAFGLLIHYRGQPNSSGRSGVIGAEILLGIAGGLYPYPTQCSLQATLKHEHLAVMTGLYLATYNIGSALGNTVSGALWTQVLPNTLEKNLAGINDTLAALTYQDPFTQAALYPVGTPERDAIIQAYRHVQRLLTVTGICLCVPIIAFALCLRNPKLNNKQTLAKDTHTTNHEGVNTNTASPEVMYNKEKQINEESEVRG</sequence>
<evidence type="ECO:0000256" key="6">
    <source>
        <dbReference type="ARBA" id="ARBA00023065"/>
    </source>
</evidence>
<evidence type="ECO:0000256" key="7">
    <source>
        <dbReference type="ARBA" id="ARBA00023136"/>
    </source>
</evidence>
<evidence type="ECO:0000256" key="2">
    <source>
        <dbReference type="ARBA" id="ARBA00008335"/>
    </source>
</evidence>
<keyword evidence="6" id="KW-0406">Ion transport</keyword>
<feature type="transmembrane region" description="Helical" evidence="9">
    <location>
        <begin position="340"/>
        <end position="356"/>
    </location>
</feature>
<gene>
    <name evidence="11" type="primary">SIT1_1</name>
    <name evidence="11" type="ORF">Cpir12675_001968</name>
</gene>
<feature type="domain" description="Major facilitator superfamily (MFS) profile" evidence="10">
    <location>
        <begin position="46"/>
        <end position="571"/>
    </location>
</feature>
<keyword evidence="3" id="KW-0813">Transport</keyword>
<dbReference type="InterPro" id="IPR036259">
    <property type="entry name" value="MFS_trans_sf"/>
</dbReference>
<dbReference type="EMBL" id="JAWDJO010000034">
    <property type="protein sequence ID" value="KAL1898343.1"/>
    <property type="molecule type" value="Genomic_DNA"/>
</dbReference>
<feature type="transmembrane region" description="Helical" evidence="9">
    <location>
        <begin position="406"/>
        <end position="425"/>
    </location>
</feature>
<feature type="region of interest" description="Disordered" evidence="8">
    <location>
        <begin position="583"/>
        <end position="615"/>
    </location>
</feature>
<feature type="transmembrane region" description="Helical" evidence="9">
    <location>
        <begin position="153"/>
        <end position="174"/>
    </location>
</feature>
<proteinExistence type="inferred from homology"/>
<feature type="compositionally biased region" description="Basic and acidic residues" evidence="8">
    <location>
        <begin position="601"/>
        <end position="615"/>
    </location>
</feature>
<protein>
    <submittedName>
        <fullName evidence="11">Ferrioxamine B transporter</fullName>
    </submittedName>
</protein>
<keyword evidence="7 9" id="KW-0472">Membrane</keyword>
<dbReference type="Gene3D" id="1.20.1250.20">
    <property type="entry name" value="MFS general substrate transporter like domains"/>
    <property type="match status" value="2"/>
</dbReference>
<reference evidence="11 12" key="1">
    <citation type="journal article" date="2024" name="IMA Fungus">
        <title>IMA Genome - F19 : A genome assembly and annotation guide to empower mycologists, including annotated draft genome sequences of Ceratocystis pirilliformis, Diaporthe australafricana, Fusarium ophioides, Paecilomyces lecythidis, and Sporothrix stenoceras.</title>
        <authorList>
            <person name="Aylward J."/>
            <person name="Wilson A.M."/>
            <person name="Visagie C.M."/>
            <person name="Spraker J."/>
            <person name="Barnes I."/>
            <person name="Buitendag C."/>
            <person name="Ceriani C."/>
            <person name="Del Mar Angel L."/>
            <person name="du Plessis D."/>
            <person name="Fuchs T."/>
            <person name="Gasser K."/>
            <person name="Kramer D."/>
            <person name="Li W."/>
            <person name="Munsamy K."/>
            <person name="Piso A."/>
            <person name="Price J.L."/>
            <person name="Sonnekus B."/>
            <person name="Thomas C."/>
            <person name="van der Nest A."/>
            <person name="van Dijk A."/>
            <person name="van Heerden A."/>
            <person name="van Vuuren N."/>
            <person name="Yilmaz N."/>
            <person name="Duong T.A."/>
            <person name="van der Merwe N.A."/>
            <person name="Wingfield M.J."/>
            <person name="Wingfield B.D."/>
        </authorList>
    </citation>
    <scope>NUCLEOTIDE SEQUENCE [LARGE SCALE GENOMIC DNA]</scope>
    <source>
        <strain evidence="11 12">CMW 12675</strain>
    </source>
</reference>
<evidence type="ECO:0000256" key="1">
    <source>
        <dbReference type="ARBA" id="ARBA00004127"/>
    </source>
</evidence>
<comment type="similarity">
    <text evidence="2">Belongs to the major facilitator superfamily.</text>
</comment>
<name>A0ABR3ZCC9_9PEZI</name>
<feature type="transmembrane region" description="Helical" evidence="9">
    <location>
        <begin position="262"/>
        <end position="287"/>
    </location>
</feature>
<dbReference type="InterPro" id="IPR011701">
    <property type="entry name" value="MFS"/>
</dbReference>
<evidence type="ECO:0000313" key="11">
    <source>
        <dbReference type="EMBL" id="KAL1898343.1"/>
    </source>
</evidence>
<feature type="transmembrane region" description="Helical" evidence="9">
    <location>
        <begin position="376"/>
        <end position="399"/>
    </location>
</feature>
<keyword evidence="12" id="KW-1185">Reference proteome</keyword>
<dbReference type="Pfam" id="PF07690">
    <property type="entry name" value="MFS_1"/>
    <property type="match status" value="1"/>
</dbReference>
<feature type="compositionally biased region" description="Polar residues" evidence="8">
    <location>
        <begin position="587"/>
        <end position="596"/>
    </location>
</feature>
<evidence type="ECO:0000256" key="9">
    <source>
        <dbReference type="SAM" id="Phobius"/>
    </source>
</evidence>
<evidence type="ECO:0000256" key="5">
    <source>
        <dbReference type="ARBA" id="ARBA00022989"/>
    </source>
</evidence>
<dbReference type="InterPro" id="IPR020846">
    <property type="entry name" value="MFS_dom"/>
</dbReference>
<comment type="caution">
    <text evidence="11">The sequence shown here is derived from an EMBL/GenBank/DDBJ whole genome shotgun (WGS) entry which is preliminary data.</text>
</comment>
<feature type="transmembrane region" description="Helical" evidence="9">
    <location>
        <begin position="299"/>
        <end position="320"/>
    </location>
</feature>
<organism evidence="11 12">
    <name type="scientific">Ceratocystis pirilliformis</name>
    <dbReference type="NCBI Taxonomy" id="259994"/>
    <lineage>
        <taxon>Eukaryota</taxon>
        <taxon>Fungi</taxon>
        <taxon>Dikarya</taxon>
        <taxon>Ascomycota</taxon>
        <taxon>Pezizomycotina</taxon>
        <taxon>Sordariomycetes</taxon>
        <taxon>Hypocreomycetidae</taxon>
        <taxon>Microascales</taxon>
        <taxon>Ceratocystidaceae</taxon>
        <taxon>Ceratocystis</taxon>
    </lineage>
</organism>
<dbReference type="Proteomes" id="UP001583280">
    <property type="component" value="Unassembled WGS sequence"/>
</dbReference>
<keyword evidence="5 9" id="KW-1133">Transmembrane helix</keyword>
<evidence type="ECO:0000259" key="10">
    <source>
        <dbReference type="PROSITE" id="PS50850"/>
    </source>
</evidence>
<feature type="transmembrane region" description="Helical" evidence="9">
    <location>
        <begin position="129"/>
        <end position="147"/>
    </location>
</feature>
<feature type="transmembrane region" description="Helical" evidence="9">
    <location>
        <begin position="186"/>
        <end position="203"/>
    </location>
</feature>
<evidence type="ECO:0000256" key="4">
    <source>
        <dbReference type="ARBA" id="ARBA00022692"/>
    </source>
</evidence>